<dbReference type="Proteomes" id="UP001152888">
    <property type="component" value="Unassembled WGS sequence"/>
</dbReference>
<protein>
    <submittedName>
        <fullName evidence="1">Uncharacterized protein</fullName>
    </submittedName>
</protein>
<name>A0A9P0PIU8_ACAOB</name>
<evidence type="ECO:0000313" key="1">
    <source>
        <dbReference type="EMBL" id="CAH1987420.1"/>
    </source>
</evidence>
<organism evidence="1 2">
    <name type="scientific">Acanthoscelides obtectus</name>
    <name type="common">Bean weevil</name>
    <name type="synonym">Bruchus obtectus</name>
    <dbReference type="NCBI Taxonomy" id="200917"/>
    <lineage>
        <taxon>Eukaryota</taxon>
        <taxon>Metazoa</taxon>
        <taxon>Ecdysozoa</taxon>
        <taxon>Arthropoda</taxon>
        <taxon>Hexapoda</taxon>
        <taxon>Insecta</taxon>
        <taxon>Pterygota</taxon>
        <taxon>Neoptera</taxon>
        <taxon>Endopterygota</taxon>
        <taxon>Coleoptera</taxon>
        <taxon>Polyphaga</taxon>
        <taxon>Cucujiformia</taxon>
        <taxon>Chrysomeloidea</taxon>
        <taxon>Chrysomelidae</taxon>
        <taxon>Bruchinae</taxon>
        <taxon>Bruchini</taxon>
        <taxon>Acanthoscelides</taxon>
    </lineage>
</organism>
<proteinExistence type="predicted"/>
<comment type="caution">
    <text evidence="1">The sequence shown here is derived from an EMBL/GenBank/DDBJ whole genome shotgun (WGS) entry which is preliminary data.</text>
</comment>
<accession>A0A9P0PIU8</accession>
<sequence>MIFTGGLAVINCICTQNKYRL</sequence>
<gene>
    <name evidence="1" type="ORF">ACAOBT_LOCUS17836</name>
</gene>
<reference evidence="1" key="1">
    <citation type="submission" date="2022-03" db="EMBL/GenBank/DDBJ databases">
        <authorList>
            <person name="Sayadi A."/>
        </authorList>
    </citation>
    <scope>NUCLEOTIDE SEQUENCE</scope>
</reference>
<keyword evidence="2" id="KW-1185">Reference proteome</keyword>
<dbReference type="AlphaFoldDB" id="A0A9P0PIU8"/>
<dbReference type="EMBL" id="CAKOFQ010007018">
    <property type="protein sequence ID" value="CAH1987420.1"/>
    <property type="molecule type" value="Genomic_DNA"/>
</dbReference>
<evidence type="ECO:0000313" key="2">
    <source>
        <dbReference type="Proteomes" id="UP001152888"/>
    </source>
</evidence>